<proteinExistence type="predicted"/>
<name>A0A1W0A5Y1_9STRA</name>
<reference evidence="2 3" key="1">
    <citation type="journal article" date="2014" name="Genome Biol. Evol.">
        <title>The secreted proteins of Achlya hypogyna and Thraustotheca clavata identify the ancestral oomycete secretome and reveal gene acquisitions by horizontal gene transfer.</title>
        <authorList>
            <person name="Misner I."/>
            <person name="Blouin N."/>
            <person name="Leonard G."/>
            <person name="Richards T.A."/>
            <person name="Lane C.E."/>
        </authorList>
    </citation>
    <scope>NUCLEOTIDE SEQUENCE [LARGE SCALE GENOMIC DNA]</scope>
    <source>
        <strain evidence="2 3">ATCC 34112</strain>
    </source>
</reference>
<accession>A0A1W0A5Y1</accession>
<dbReference type="Proteomes" id="UP000243217">
    <property type="component" value="Unassembled WGS sequence"/>
</dbReference>
<dbReference type="SUPFAM" id="SSF69985">
    <property type="entry name" value="Colicin E3 receptor domain"/>
    <property type="match status" value="1"/>
</dbReference>
<dbReference type="OrthoDB" id="2431762at2759"/>
<protein>
    <submittedName>
        <fullName evidence="2">Crinkler (CRN) family protein</fullName>
    </submittedName>
</protein>
<keyword evidence="1" id="KW-0175">Coiled coil</keyword>
<evidence type="ECO:0000313" key="3">
    <source>
        <dbReference type="Proteomes" id="UP000243217"/>
    </source>
</evidence>
<keyword evidence="3" id="KW-1185">Reference proteome</keyword>
<evidence type="ECO:0000256" key="1">
    <source>
        <dbReference type="SAM" id="Coils"/>
    </source>
</evidence>
<comment type="caution">
    <text evidence="2">The sequence shown here is derived from an EMBL/GenBank/DDBJ whole genome shotgun (WGS) entry which is preliminary data.</text>
</comment>
<dbReference type="AlphaFoldDB" id="A0A1W0A5Y1"/>
<gene>
    <name evidence="2" type="ORF">THRCLA_20577</name>
</gene>
<feature type="coiled-coil region" evidence="1">
    <location>
        <begin position="14"/>
        <end position="76"/>
    </location>
</feature>
<dbReference type="EMBL" id="JNBS01000441">
    <property type="protein sequence ID" value="OQS05591.1"/>
    <property type="molecule type" value="Genomic_DNA"/>
</dbReference>
<evidence type="ECO:0000313" key="2">
    <source>
        <dbReference type="EMBL" id="OQS05591.1"/>
    </source>
</evidence>
<sequence length="404" mass="46210">MERKGEVVQTKRSHEDAFMEMDIAKQDLAQARQDSAQATQVLEEAKKALKEARERLENAEQELEDWEKEHKIGDETSILLADRVEIARQWVKDSAQWVNDSYQLVLNALKRASTTTIMSSQGQKRQSFALSKMSDKKRRVLTSHLNASITDVIVKEPPVKTQDEITMFEWSELSENEQIKQSVAYLEQHLKDDLNKEHLAVVDVSSQNTLLDVEDMRLPVNLKGGTDILIMAEMEEYELRKLRHFPMLRLVIELNKNLTSTEAYINGEAQAIAKLVAVDIRTNLSAVVLLTDLNRVWNFMWLGPNTIYSLEFRQPCNAFAFIRQLISKSVEESVEIPFAKDEAQKTLTRVNINKVIDVESGTDIGEMIERYNSIASTLGPDIEMAREIGRQVVREIPAFHGMYT</sequence>
<organism evidence="2 3">
    <name type="scientific">Thraustotheca clavata</name>
    <dbReference type="NCBI Taxonomy" id="74557"/>
    <lineage>
        <taxon>Eukaryota</taxon>
        <taxon>Sar</taxon>
        <taxon>Stramenopiles</taxon>
        <taxon>Oomycota</taxon>
        <taxon>Saprolegniomycetes</taxon>
        <taxon>Saprolegniales</taxon>
        <taxon>Achlyaceae</taxon>
        <taxon>Thraustotheca</taxon>
    </lineage>
</organism>